<dbReference type="SUPFAM" id="SSF75304">
    <property type="entry name" value="Amidase signature (AS) enzymes"/>
    <property type="match status" value="1"/>
</dbReference>
<dbReference type="EMBL" id="BCSY01000078">
    <property type="protein sequence ID" value="GAS97937.1"/>
    <property type="molecule type" value="Genomic_DNA"/>
</dbReference>
<gene>
    <name evidence="2" type="ORF">RMCC_4902</name>
</gene>
<proteinExistence type="predicted"/>
<sequence>MNPPTWTARGLTAALRRGEFSCAEVLAVAREMLQRVDRLTNCVVDDDLPGTARHVGELDSMSAETRREQPLFGLPFGFKDVFAYRGEAPGLGRAESRHTHRARNAEVLQRAENAGAIAVARLSLDPMSYSATGLNDDLGDTRNPWDPQRISGGSSAGAAVAVAAGALPAAIASDTGGSVRIPAAMCGVVGLKPTYGRISRRGMAPVSFSQDCVGVIARSCDDVAFVFANLAGYDADDPGSVPAPRPLDQPDPHALNRLRIGIDRELLARSATAEVRAAIDAAIGILEGMGARLVEIDLTGLFGYDSAATMLTGAEILSLYGSDYRRHRTKYPPTLRARLDAALLAPPTAHVDAQRLQGRALHDVLTGPLTQCDVLLSATVPDGAPTIADLRTGGAEPSLTNQRLLALNRPYSFVGLPALSIPIGFGATGLPLAMQLAARPWNEALLLQAGAAYQSATDWHTKYPTNLYAEQRK</sequence>
<comment type="caution">
    <text evidence="2">The sequence shown here is derived from an EMBL/GenBank/DDBJ whole genome shotgun (WGS) entry which is preliminary data.</text>
</comment>
<dbReference type="OrthoDB" id="182039at2"/>
<dbReference type="STRING" id="228230.RMCC_4902"/>
<dbReference type="PANTHER" id="PTHR11895">
    <property type="entry name" value="TRANSAMIDASE"/>
    <property type="match status" value="1"/>
</dbReference>
<reference evidence="3" key="1">
    <citation type="journal article" date="2016" name="Genome Announc.">
        <title>Draft Genome Sequences of Five Rapidly Growing Mycobacterium Species, M. thermoresistibile, M. fortuitum subsp. acetamidolyticum, M. canariasense, M. brisbanense, and M. novocastrense.</title>
        <authorList>
            <person name="Katahira K."/>
            <person name="Ogura Y."/>
            <person name="Gotoh Y."/>
            <person name="Hayashi T."/>
        </authorList>
    </citation>
    <scope>NUCLEOTIDE SEQUENCE [LARGE SCALE GENOMIC DNA]</scope>
    <source>
        <strain evidence="3">JCM15298</strain>
    </source>
</reference>
<accession>A0A117IBI4</accession>
<dbReference type="Proteomes" id="UP000069443">
    <property type="component" value="Unassembled WGS sequence"/>
</dbReference>
<protein>
    <submittedName>
        <fullName evidence="2">Putative Glutamyl-tRNA(Gln) amidotransferase subunit A</fullName>
    </submittedName>
</protein>
<keyword evidence="2" id="KW-0808">Transferase</keyword>
<evidence type="ECO:0000313" key="2">
    <source>
        <dbReference type="EMBL" id="GAS97937.1"/>
    </source>
</evidence>
<keyword evidence="3" id="KW-1185">Reference proteome</keyword>
<dbReference type="PANTHER" id="PTHR11895:SF176">
    <property type="entry name" value="AMIDASE AMID-RELATED"/>
    <property type="match status" value="1"/>
</dbReference>
<dbReference type="GO" id="GO:0016740">
    <property type="term" value="F:transferase activity"/>
    <property type="evidence" value="ECO:0007669"/>
    <property type="project" value="UniProtKB-KW"/>
</dbReference>
<name>A0A117IBI4_MYCCR</name>
<dbReference type="AlphaFoldDB" id="A0A117IBI4"/>
<dbReference type="InterPro" id="IPR000120">
    <property type="entry name" value="Amidase"/>
</dbReference>
<dbReference type="Pfam" id="PF01425">
    <property type="entry name" value="Amidase"/>
    <property type="match status" value="1"/>
</dbReference>
<evidence type="ECO:0000313" key="3">
    <source>
        <dbReference type="Proteomes" id="UP000069443"/>
    </source>
</evidence>
<dbReference type="RefSeq" id="WP_062658793.1">
    <property type="nucleotide sequence ID" value="NZ_BCSY01000078.1"/>
</dbReference>
<organism evidence="2 3">
    <name type="scientific">Mycolicibacterium canariasense</name>
    <name type="common">Mycobacterium canariasense</name>
    <dbReference type="NCBI Taxonomy" id="228230"/>
    <lineage>
        <taxon>Bacteria</taxon>
        <taxon>Bacillati</taxon>
        <taxon>Actinomycetota</taxon>
        <taxon>Actinomycetes</taxon>
        <taxon>Mycobacteriales</taxon>
        <taxon>Mycobacteriaceae</taxon>
        <taxon>Mycolicibacterium</taxon>
    </lineage>
</organism>
<feature type="domain" description="Amidase" evidence="1">
    <location>
        <begin position="32"/>
        <end position="447"/>
    </location>
</feature>
<dbReference type="InterPro" id="IPR036928">
    <property type="entry name" value="AS_sf"/>
</dbReference>
<dbReference type="Gene3D" id="3.90.1300.10">
    <property type="entry name" value="Amidase signature (AS) domain"/>
    <property type="match status" value="1"/>
</dbReference>
<dbReference type="InterPro" id="IPR023631">
    <property type="entry name" value="Amidase_dom"/>
</dbReference>
<reference evidence="3" key="2">
    <citation type="submission" date="2016-02" db="EMBL/GenBank/DDBJ databases">
        <title>Draft genome sequence of five rapidly growing Mycobacterium species.</title>
        <authorList>
            <person name="Katahira K."/>
            <person name="Gotou Y."/>
            <person name="Iida K."/>
            <person name="Ogura Y."/>
            <person name="Hayashi T."/>
        </authorList>
    </citation>
    <scope>NUCLEOTIDE SEQUENCE [LARGE SCALE GENOMIC DNA]</scope>
    <source>
        <strain evidence="3">JCM15298</strain>
    </source>
</reference>
<evidence type="ECO:0000259" key="1">
    <source>
        <dbReference type="Pfam" id="PF01425"/>
    </source>
</evidence>